<evidence type="ECO:0000313" key="2">
    <source>
        <dbReference type="EMBL" id="VDP14660.1"/>
    </source>
</evidence>
<evidence type="ECO:0000256" key="1">
    <source>
        <dbReference type="SAM" id="Phobius"/>
    </source>
</evidence>
<protein>
    <submittedName>
        <fullName evidence="2 4">Uncharacterized protein</fullName>
    </submittedName>
</protein>
<dbReference type="WBParaSite" id="OFLC_0001379301-mRNA-1">
    <property type="protein sequence ID" value="OFLC_0001379301-mRNA-1"/>
    <property type="gene ID" value="OFLC_0001379301"/>
</dbReference>
<keyword evidence="1" id="KW-1133">Transmembrane helix</keyword>
<dbReference type="AlphaFoldDB" id="A0A183I230"/>
<keyword evidence="1" id="KW-0812">Transmembrane</keyword>
<proteinExistence type="predicted"/>
<evidence type="ECO:0000313" key="4">
    <source>
        <dbReference type="WBParaSite" id="OFLC_0001379301-mRNA-1"/>
    </source>
</evidence>
<name>A0A183I230_9BILA</name>
<keyword evidence="3" id="KW-1185">Reference proteome</keyword>
<sequence length="129" mass="14815">MSASVVCNCSRVALKMLYIALLCYCSYVAAMPSTTGELFKRRTAIFQITNPIYMDNIRGGKILSLVEDVMNETIDEILNGVYGTVERRRRIRRMLREMPTLIKKRKRNQKADQLKAVANRFHPKQSLTA</sequence>
<evidence type="ECO:0000313" key="3">
    <source>
        <dbReference type="Proteomes" id="UP000267606"/>
    </source>
</evidence>
<feature type="transmembrane region" description="Helical" evidence="1">
    <location>
        <begin position="12"/>
        <end position="32"/>
    </location>
</feature>
<keyword evidence="1" id="KW-0472">Membrane</keyword>
<accession>A0A183I230</accession>
<organism evidence="4">
    <name type="scientific">Onchocerca flexuosa</name>
    <dbReference type="NCBI Taxonomy" id="387005"/>
    <lineage>
        <taxon>Eukaryota</taxon>
        <taxon>Metazoa</taxon>
        <taxon>Ecdysozoa</taxon>
        <taxon>Nematoda</taxon>
        <taxon>Chromadorea</taxon>
        <taxon>Rhabditida</taxon>
        <taxon>Spirurina</taxon>
        <taxon>Spiruromorpha</taxon>
        <taxon>Filarioidea</taxon>
        <taxon>Onchocercidae</taxon>
        <taxon>Onchocerca</taxon>
    </lineage>
</organism>
<dbReference type="EMBL" id="UZAJ01040395">
    <property type="protein sequence ID" value="VDP14660.1"/>
    <property type="molecule type" value="Genomic_DNA"/>
</dbReference>
<gene>
    <name evidence="2" type="ORF">OFLC_LOCUS13792</name>
</gene>
<reference evidence="4" key="1">
    <citation type="submission" date="2016-06" db="UniProtKB">
        <authorList>
            <consortium name="WormBaseParasite"/>
        </authorList>
    </citation>
    <scope>IDENTIFICATION</scope>
</reference>
<dbReference type="Proteomes" id="UP000267606">
    <property type="component" value="Unassembled WGS sequence"/>
</dbReference>
<reference evidence="2 3" key="2">
    <citation type="submission" date="2018-11" db="EMBL/GenBank/DDBJ databases">
        <authorList>
            <consortium name="Pathogen Informatics"/>
        </authorList>
    </citation>
    <scope>NUCLEOTIDE SEQUENCE [LARGE SCALE GENOMIC DNA]</scope>
</reference>